<reference evidence="1" key="1">
    <citation type="submission" date="2022-01" db="EMBL/GenBank/DDBJ databases">
        <title>Jiella avicenniae sp. nov., a novel endophytic bacterium isolated from bark of Avicennia marina.</title>
        <authorList>
            <person name="Tuo L."/>
        </authorList>
    </citation>
    <scope>NUCLEOTIDE SEQUENCE</scope>
    <source>
        <strain evidence="1">CBK1P-4</strain>
    </source>
</reference>
<accession>A0A9X1NWW6</accession>
<dbReference type="AlphaFoldDB" id="A0A9X1NWW6"/>
<proteinExistence type="predicted"/>
<dbReference type="RefSeq" id="WP_233717112.1">
    <property type="nucleotide sequence ID" value="NZ_JAJUWU010000001.1"/>
</dbReference>
<organism evidence="1 2">
    <name type="scientific">Jiella avicenniae</name>
    <dbReference type="NCBI Taxonomy" id="2907202"/>
    <lineage>
        <taxon>Bacteria</taxon>
        <taxon>Pseudomonadati</taxon>
        <taxon>Pseudomonadota</taxon>
        <taxon>Alphaproteobacteria</taxon>
        <taxon>Hyphomicrobiales</taxon>
        <taxon>Aurantimonadaceae</taxon>
        <taxon>Jiella</taxon>
    </lineage>
</organism>
<name>A0A9X1NWW6_9HYPH</name>
<keyword evidence="2" id="KW-1185">Reference proteome</keyword>
<dbReference type="Proteomes" id="UP001139035">
    <property type="component" value="Unassembled WGS sequence"/>
</dbReference>
<dbReference type="EMBL" id="JAJUWU010000001">
    <property type="protein sequence ID" value="MCE7026408.1"/>
    <property type="molecule type" value="Genomic_DNA"/>
</dbReference>
<evidence type="ECO:0000313" key="1">
    <source>
        <dbReference type="EMBL" id="MCE7026408.1"/>
    </source>
</evidence>
<gene>
    <name evidence="1" type="ORF">LZD57_00260</name>
</gene>
<sequence>MTTSIITQQLDEARDDPRARARLIASMPWWSLMGNETRQWIGAHGTMAERQYLASVNSLLSSTWQVRQASLDVVAASLRQLAEQANPIMTVTPS</sequence>
<protein>
    <submittedName>
        <fullName evidence="1">Uncharacterized protein</fullName>
    </submittedName>
</protein>
<comment type="caution">
    <text evidence="1">The sequence shown here is derived from an EMBL/GenBank/DDBJ whole genome shotgun (WGS) entry which is preliminary data.</text>
</comment>
<evidence type="ECO:0000313" key="2">
    <source>
        <dbReference type="Proteomes" id="UP001139035"/>
    </source>
</evidence>